<comment type="subcellular location">
    <subcellularLocation>
        <location evidence="1">Nucleus</location>
    </subcellularLocation>
</comment>
<protein>
    <submittedName>
        <fullName evidence="5">Uncharacterized protein</fullName>
    </submittedName>
</protein>
<reference evidence="5 6" key="1">
    <citation type="journal article" date="2024" name="Commun. Biol.">
        <title>Comparative genomic analysis of thermophilic fungi reveals convergent evolutionary adaptations and gene losses.</title>
        <authorList>
            <person name="Steindorff A.S."/>
            <person name="Aguilar-Pontes M.V."/>
            <person name="Robinson A.J."/>
            <person name="Andreopoulos B."/>
            <person name="LaButti K."/>
            <person name="Kuo A."/>
            <person name="Mondo S."/>
            <person name="Riley R."/>
            <person name="Otillar R."/>
            <person name="Haridas S."/>
            <person name="Lipzen A."/>
            <person name="Grimwood J."/>
            <person name="Schmutz J."/>
            <person name="Clum A."/>
            <person name="Reid I.D."/>
            <person name="Moisan M.C."/>
            <person name="Butler G."/>
            <person name="Nguyen T.T.M."/>
            <person name="Dewar K."/>
            <person name="Conant G."/>
            <person name="Drula E."/>
            <person name="Henrissat B."/>
            <person name="Hansel C."/>
            <person name="Singer S."/>
            <person name="Hutchinson M.I."/>
            <person name="de Vries R.P."/>
            <person name="Natvig D.O."/>
            <person name="Powell A.J."/>
            <person name="Tsang A."/>
            <person name="Grigoriev I.V."/>
        </authorList>
    </citation>
    <scope>NUCLEOTIDE SEQUENCE [LARGE SCALE GENOMIC DNA]</scope>
    <source>
        <strain evidence="5 6">ATCC 24622</strain>
    </source>
</reference>
<keyword evidence="2" id="KW-0804">Transcription</keyword>
<comment type="caution">
    <text evidence="5">The sequence shown here is derived from an EMBL/GenBank/DDBJ whole genome shotgun (WGS) entry which is preliminary data.</text>
</comment>
<evidence type="ECO:0000256" key="2">
    <source>
        <dbReference type="ARBA" id="ARBA00023163"/>
    </source>
</evidence>
<feature type="compositionally biased region" description="Low complexity" evidence="4">
    <location>
        <begin position="644"/>
        <end position="660"/>
    </location>
</feature>
<proteinExistence type="predicted"/>
<keyword evidence="6" id="KW-1185">Reference proteome</keyword>
<dbReference type="Proteomes" id="UP001586593">
    <property type="component" value="Unassembled WGS sequence"/>
</dbReference>
<name>A0ABR3W5B5_9PEZI</name>
<feature type="compositionally biased region" description="Basic residues" evidence="4">
    <location>
        <begin position="700"/>
        <end position="714"/>
    </location>
</feature>
<feature type="compositionally biased region" description="Basic and acidic residues" evidence="4">
    <location>
        <begin position="23"/>
        <end position="36"/>
    </location>
</feature>
<dbReference type="SUPFAM" id="SSF50978">
    <property type="entry name" value="WD40 repeat-like"/>
    <property type="match status" value="1"/>
</dbReference>
<dbReference type="EMBL" id="JAZHXJ010000701">
    <property type="protein sequence ID" value="KAL1853539.1"/>
    <property type="molecule type" value="Genomic_DNA"/>
</dbReference>
<evidence type="ECO:0000313" key="5">
    <source>
        <dbReference type="EMBL" id="KAL1853539.1"/>
    </source>
</evidence>
<feature type="region of interest" description="Disordered" evidence="4">
    <location>
        <begin position="1"/>
        <end position="106"/>
    </location>
</feature>
<evidence type="ECO:0000256" key="1">
    <source>
        <dbReference type="ARBA" id="ARBA00004123"/>
    </source>
</evidence>
<accession>A0ABR3W5B5</accession>
<feature type="compositionally biased region" description="Basic residues" evidence="4">
    <location>
        <begin position="1"/>
        <end position="10"/>
    </location>
</feature>
<dbReference type="InterPro" id="IPR052416">
    <property type="entry name" value="GTF3C_component"/>
</dbReference>
<dbReference type="InterPro" id="IPR036322">
    <property type="entry name" value="WD40_repeat_dom_sf"/>
</dbReference>
<keyword evidence="3" id="KW-0539">Nucleus</keyword>
<dbReference type="PANTHER" id="PTHR15052">
    <property type="entry name" value="RNA POLYMERASE III TRANSCRIPTION INITIATION FACTOR COMPLEX SUBUNIT"/>
    <property type="match status" value="1"/>
</dbReference>
<feature type="region of interest" description="Disordered" evidence="4">
    <location>
        <begin position="621"/>
        <end position="744"/>
    </location>
</feature>
<organism evidence="5 6">
    <name type="scientific">Phialemonium thermophilum</name>
    <dbReference type="NCBI Taxonomy" id="223376"/>
    <lineage>
        <taxon>Eukaryota</taxon>
        <taxon>Fungi</taxon>
        <taxon>Dikarya</taxon>
        <taxon>Ascomycota</taxon>
        <taxon>Pezizomycotina</taxon>
        <taxon>Sordariomycetes</taxon>
        <taxon>Sordariomycetidae</taxon>
        <taxon>Cephalothecales</taxon>
        <taxon>Cephalothecaceae</taxon>
        <taxon>Phialemonium</taxon>
    </lineage>
</organism>
<sequence length="789" mass="85414">MRTRRSNKTKRYFEVASSDNEDEGRHVSSPAHREDAGAASNEDVSDEDGSDAAFSGSDAEMVSRGRPSARRKQSGAATTSAPTILVGSSPSGGPSRGDPHALPPYPLESRVATRVFTGQLRRDARVRVMRDLMYGPHYESVRLIWDLMDRWFRYPVLPAALAPRNPEGVLPSPWLPPGFEATQASAARKWYRSYLESSSETQSSHSMLPKHGQKLMSLTDGSIITLLGPWDGQKEYRMRRGDGYLLSPSGLPVEDLTNPSATPAGWVFDVAGLVLSLDWASIPSGDTQVLAMAVVPHSDQVAQPPGNRNATQDDRKVGSIQLWSCAGIRTSEDRLREPARALPKCMAVKFFDWGRPKRLQWCPVSFLSSGLYGLLAILCGDGRVRVLEIKEQLLGGGGGPIYEWVETPVATLGISDEYNVHATCLSWVGINRIVLGHSDGSLSLWSIHPTKMLQRHAVHSNFVLDVSSAYPSHPYLVASVPVGGFVTLIDLTQPSSETTCVSSPTIAFQPGLLGWNDHMQGWLGPQSSTGPGATSLVFLHARAFCLPRTMATMPSPPTALSVGGPHPFALAGCADGSLWGFNALGKLFKGRGERSFKMKLFEHEFRPVDAFADPNVVASGADEGEVEATGKTTESVQGKKKQEASGQEDGSSADSSDGEACPLRGASRFLQGFVAQPNEDPRTERMRGVAHRKMAEKGKTKAGKRKGRPPKRKTATIEAEDEDDEERDAVEEGHAAAEEGAQPYDSRFVIHEPLTRVTAVAWNPNPEFGCWAAVALGSGLVRIMNVGVD</sequence>
<dbReference type="InterPro" id="IPR015943">
    <property type="entry name" value="WD40/YVTN_repeat-like_dom_sf"/>
</dbReference>
<evidence type="ECO:0000313" key="6">
    <source>
        <dbReference type="Proteomes" id="UP001586593"/>
    </source>
</evidence>
<feature type="compositionally biased region" description="Acidic residues" evidence="4">
    <location>
        <begin position="718"/>
        <end position="729"/>
    </location>
</feature>
<dbReference type="PANTHER" id="PTHR15052:SF2">
    <property type="entry name" value="GENERAL TRANSCRIPTION FACTOR 3C POLYPEPTIDE 2"/>
    <property type="match status" value="1"/>
</dbReference>
<evidence type="ECO:0000256" key="3">
    <source>
        <dbReference type="ARBA" id="ARBA00023242"/>
    </source>
</evidence>
<dbReference type="Gene3D" id="2.130.10.10">
    <property type="entry name" value="YVTN repeat-like/Quinoprotein amine dehydrogenase"/>
    <property type="match status" value="1"/>
</dbReference>
<feature type="compositionally biased region" description="Basic and acidic residues" evidence="4">
    <location>
        <begin position="679"/>
        <end position="699"/>
    </location>
</feature>
<evidence type="ECO:0000256" key="4">
    <source>
        <dbReference type="SAM" id="MobiDB-lite"/>
    </source>
</evidence>
<gene>
    <name evidence="5" type="ORF">VTK73DRAFT_9006</name>
</gene>